<reference evidence="1 2" key="1">
    <citation type="journal article" date="2023" name="Microbiol. Spectr.">
        <title>Symbiosis of Carpenter Bees with Uncharacterized Lactic Acid Bacteria Showing NAD Auxotrophy.</title>
        <authorList>
            <person name="Kawasaki S."/>
            <person name="Ozawa K."/>
            <person name="Mori T."/>
            <person name="Yamamoto A."/>
            <person name="Ito M."/>
            <person name="Ohkuma M."/>
            <person name="Sakamoto M."/>
            <person name="Matsutani M."/>
        </authorList>
    </citation>
    <scope>NUCLEOTIDE SEQUENCE [LARGE SCALE GENOMIC DNA]</scope>
    <source>
        <strain evidence="1 2">Kim32-2</strain>
    </source>
</reference>
<organism evidence="1 2">
    <name type="scientific">Lactobacillus xylocopicola</name>
    <dbReference type="NCBI Taxonomy" id="2976676"/>
    <lineage>
        <taxon>Bacteria</taxon>
        <taxon>Bacillati</taxon>
        <taxon>Bacillota</taxon>
        <taxon>Bacilli</taxon>
        <taxon>Lactobacillales</taxon>
        <taxon>Lactobacillaceae</taxon>
        <taxon>Lactobacillus</taxon>
    </lineage>
</organism>
<dbReference type="EMBL" id="AP026803">
    <property type="protein sequence ID" value="BDR60454.1"/>
    <property type="molecule type" value="Genomic_DNA"/>
</dbReference>
<accession>A0ABM8BGP3</accession>
<evidence type="ECO:0000313" key="1">
    <source>
        <dbReference type="EMBL" id="BDR60454.1"/>
    </source>
</evidence>
<sequence length="77" mass="9207">MTKLAKQDKISIFNFWQNYQIGSFTRNRVGSTDSKFQVWLKDYGTDQFISRKGNSLNDRLMEGFFGILKREMFYSFE</sequence>
<gene>
    <name evidence="1" type="ORF">KIM322_07150</name>
</gene>
<dbReference type="RefSeq" id="WP_317638155.1">
    <property type="nucleotide sequence ID" value="NZ_AP026803.1"/>
</dbReference>
<name>A0ABM8BGP3_9LACO</name>
<dbReference type="Proteomes" id="UP001321741">
    <property type="component" value="Chromosome"/>
</dbReference>
<evidence type="ECO:0008006" key="3">
    <source>
        <dbReference type="Google" id="ProtNLM"/>
    </source>
</evidence>
<protein>
    <recommendedName>
        <fullName evidence="3">Transposase</fullName>
    </recommendedName>
</protein>
<proteinExistence type="predicted"/>
<keyword evidence="2" id="KW-1185">Reference proteome</keyword>
<evidence type="ECO:0000313" key="2">
    <source>
        <dbReference type="Proteomes" id="UP001321741"/>
    </source>
</evidence>